<dbReference type="PANTHER" id="PTHR13914:SF0">
    <property type="entry name" value="PROLINE DEHYDROGENASE 1, MITOCHONDRIAL"/>
    <property type="match status" value="1"/>
</dbReference>
<feature type="non-terminal residue" evidence="2">
    <location>
        <position position="113"/>
    </location>
</feature>
<keyword evidence="1" id="KW-0274">FAD</keyword>
<proteinExistence type="inferred from homology"/>
<dbReference type="GO" id="GO:0010133">
    <property type="term" value="P:L-proline catabolic process to L-glutamate"/>
    <property type="evidence" value="ECO:0007669"/>
    <property type="project" value="TreeGrafter"/>
</dbReference>
<dbReference type="Proteomes" id="UP000663868">
    <property type="component" value="Unassembled WGS sequence"/>
</dbReference>
<organism evidence="2 3">
    <name type="scientific">Adineta steineri</name>
    <dbReference type="NCBI Taxonomy" id="433720"/>
    <lineage>
        <taxon>Eukaryota</taxon>
        <taxon>Metazoa</taxon>
        <taxon>Spiralia</taxon>
        <taxon>Gnathifera</taxon>
        <taxon>Rotifera</taxon>
        <taxon>Eurotatoria</taxon>
        <taxon>Bdelloidea</taxon>
        <taxon>Adinetida</taxon>
        <taxon>Adinetidae</taxon>
        <taxon>Adineta</taxon>
    </lineage>
</organism>
<dbReference type="GO" id="GO:0005739">
    <property type="term" value="C:mitochondrion"/>
    <property type="evidence" value="ECO:0007669"/>
    <property type="project" value="TreeGrafter"/>
</dbReference>
<name>A0A820KHZ0_9BILA</name>
<keyword evidence="1" id="KW-0285">Flavoprotein</keyword>
<comment type="function">
    <text evidence="1">Converts proline to delta-1-pyrroline-5-carboxylate.</text>
</comment>
<gene>
    <name evidence="2" type="ORF">KXQ929_LOCUS47667</name>
</gene>
<comment type="similarity">
    <text evidence="1">Belongs to the proline oxidase family.</text>
</comment>
<comment type="cofactor">
    <cofactor evidence="1">
        <name>FAD</name>
        <dbReference type="ChEBI" id="CHEBI:57692"/>
    </cofactor>
</comment>
<keyword evidence="1" id="KW-0642">Proline metabolism</keyword>
<evidence type="ECO:0000313" key="3">
    <source>
        <dbReference type="Proteomes" id="UP000663868"/>
    </source>
</evidence>
<dbReference type="AlphaFoldDB" id="A0A820KHZ0"/>
<protein>
    <recommendedName>
        <fullName evidence="1">Proline dehydrogenase</fullName>
        <ecNumber evidence="1">1.5.5.2</ecNumber>
    </recommendedName>
</protein>
<dbReference type="EMBL" id="CAJOBB010017547">
    <property type="protein sequence ID" value="CAF4340251.1"/>
    <property type="molecule type" value="Genomic_DNA"/>
</dbReference>
<reference evidence="2" key="1">
    <citation type="submission" date="2021-02" db="EMBL/GenBank/DDBJ databases">
        <authorList>
            <person name="Nowell W R."/>
        </authorList>
    </citation>
    <scope>NUCLEOTIDE SEQUENCE</scope>
</reference>
<dbReference type="InterPro" id="IPR015659">
    <property type="entry name" value="Proline_oxidase"/>
</dbReference>
<evidence type="ECO:0000313" key="2">
    <source>
        <dbReference type="EMBL" id="CAF4340251.1"/>
    </source>
</evidence>
<sequence length="113" mass="12944">MLSKMIGQCKLNRVQIVQQCIRSSVSNTTTNYENIRFDSISTAYGYKSKYELFRGWLVFKLCSYKSLVNHLSQLLAISNTVLGQRLFGYIMRSTLYGHFAAGTDKDELKQIAE</sequence>
<comment type="catalytic activity">
    <reaction evidence="1">
        <text>L-proline + a quinone = (S)-1-pyrroline-5-carboxylate + a quinol + H(+)</text>
        <dbReference type="Rhea" id="RHEA:23784"/>
        <dbReference type="ChEBI" id="CHEBI:15378"/>
        <dbReference type="ChEBI" id="CHEBI:17388"/>
        <dbReference type="ChEBI" id="CHEBI:24646"/>
        <dbReference type="ChEBI" id="CHEBI:60039"/>
        <dbReference type="ChEBI" id="CHEBI:132124"/>
        <dbReference type="EC" id="1.5.5.2"/>
    </reaction>
</comment>
<evidence type="ECO:0000256" key="1">
    <source>
        <dbReference type="RuleBase" id="RU364054"/>
    </source>
</evidence>
<accession>A0A820KHZ0</accession>
<dbReference type="EC" id="1.5.5.2" evidence="1"/>
<dbReference type="GO" id="GO:0071949">
    <property type="term" value="F:FAD binding"/>
    <property type="evidence" value="ECO:0007669"/>
    <property type="project" value="TreeGrafter"/>
</dbReference>
<dbReference type="PANTHER" id="PTHR13914">
    <property type="entry name" value="PROLINE OXIDASE"/>
    <property type="match status" value="1"/>
</dbReference>
<comment type="caution">
    <text evidence="2">The sequence shown here is derived from an EMBL/GenBank/DDBJ whole genome shotgun (WGS) entry which is preliminary data.</text>
</comment>
<dbReference type="GO" id="GO:0004657">
    <property type="term" value="F:proline dehydrogenase activity"/>
    <property type="evidence" value="ECO:0007669"/>
    <property type="project" value="UniProtKB-EC"/>
</dbReference>
<keyword evidence="1" id="KW-0560">Oxidoreductase</keyword>